<evidence type="ECO:0000313" key="5">
    <source>
        <dbReference type="EMBL" id="KAH7123908.1"/>
    </source>
</evidence>
<dbReference type="GO" id="GO:0090575">
    <property type="term" value="C:RNA polymerase II transcription regulator complex"/>
    <property type="evidence" value="ECO:0007669"/>
    <property type="project" value="TreeGrafter"/>
</dbReference>
<feature type="compositionally biased region" description="Polar residues" evidence="3">
    <location>
        <begin position="65"/>
        <end position="79"/>
    </location>
</feature>
<evidence type="ECO:0000256" key="2">
    <source>
        <dbReference type="ARBA" id="ARBA00023242"/>
    </source>
</evidence>
<dbReference type="GO" id="GO:0000976">
    <property type="term" value="F:transcription cis-regulatory region binding"/>
    <property type="evidence" value="ECO:0007669"/>
    <property type="project" value="InterPro"/>
</dbReference>
<organism evidence="5 6">
    <name type="scientific">Dendryphion nanum</name>
    <dbReference type="NCBI Taxonomy" id="256645"/>
    <lineage>
        <taxon>Eukaryota</taxon>
        <taxon>Fungi</taxon>
        <taxon>Dikarya</taxon>
        <taxon>Ascomycota</taxon>
        <taxon>Pezizomycotina</taxon>
        <taxon>Dothideomycetes</taxon>
        <taxon>Pleosporomycetidae</taxon>
        <taxon>Pleosporales</taxon>
        <taxon>Torulaceae</taxon>
        <taxon>Dendryphion</taxon>
    </lineage>
</organism>
<dbReference type="InterPro" id="IPR050936">
    <property type="entry name" value="AP-1-like"/>
</dbReference>
<comment type="caution">
    <text evidence="5">The sequence shown here is derived from an EMBL/GenBank/DDBJ whole genome shotgun (WGS) entry which is preliminary data.</text>
</comment>
<protein>
    <recommendedName>
        <fullName evidence="4">BZIP domain-containing protein</fullName>
    </recommendedName>
</protein>
<sequence length="418" mass="45629">MSHNRYMSWGSDVLTMAPTYPPANPAVEYPSPASRRQSECFSEISMGDSRRGSLAGFGSDVENKGQWQSIGSESNSKSPLANLGFFKSLTEKKTTRDGQPAKRRGPKPDSKPALTRRQELNRQAQRTHRERKEMYIKALEQEVLRLKETFSNTSRERDAFAEENRRLKELLMAHGISYDINSPINGLGHIGSSTYGGSSSGSVSGYGPGSNSTGYTSPPNMPTHPRGSISGPASHQPQQSNSGIDYDQIGIDFVLTLERPCMDHMQFLMIRANGGGDNTDGANGTTNPHTNGVETESHLISGHALMATCPPESHVANHPEDQYPHQMPDIAMPDLLKLLDLSNRLPLDGEITPIMAWAMILQDQRFAGLSNDDFEAIKTGLLGKIRCYGFGAVLEEFEVRDALMAVFAGKGIGNGIST</sequence>
<accession>A0A9P9DRE6</accession>
<dbReference type="InterPro" id="IPR004827">
    <property type="entry name" value="bZIP"/>
</dbReference>
<dbReference type="Gene3D" id="1.20.5.170">
    <property type="match status" value="1"/>
</dbReference>
<feature type="region of interest" description="Disordered" evidence="3">
    <location>
        <begin position="196"/>
        <end position="244"/>
    </location>
</feature>
<dbReference type="SUPFAM" id="SSF57959">
    <property type="entry name" value="Leucine zipper domain"/>
    <property type="match status" value="1"/>
</dbReference>
<feature type="region of interest" description="Disordered" evidence="3">
    <location>
        <begin position="18"/>
        <end position="130"/>
    </location>
</feature>
<reference evidence="5" key="1">
    <citation type="journal article" date="2021" name="Nat. Commun.">
        <title>Genetic determinants of endophytism in the Arabidopsis root mycobiome.</title>
        <authorList>
            <person name="Mesny F."/>
            <person name="Miyauchi S."/>
            <person name="Thiergart T."/>
            <person name="Pickel B."/>
            <person name="Atanasova L."/>
            <person name="Karlsson M."/>
            <person name="Huettel B."/>
            <person name="Barry K.W."/>
            <person name="Haridas S."/>
            <person name="Chen C."/>
            <person name="Bauer D."/>
            <person name="Andreopoulos W."/>
            <person name="Pangilinan J."/>
            <person name="LaButti K."/>
            <person name="Riley R."/>
            <person name="Lipzen A."/>
            <person name="Clum A."/>
            <person name="Drula E."/>
            <person name="Henrissat B."/>
            <person name="Kohler A."/>
            <person name="Grigoriev I.V."/>
            <person name="Martin F.M."/>
            <person name="Hacquard S."/>
        </authorList>
    </citation>
    <scope>NUCLEOTIDE SEQUENCE</scope>
    <source>
        <strain evidence="5">MPI-CAGE-CH-0243</strain>
    </source>
</reference>
<dbReference type="CDD" id="cd14688">
    <property type="entry name" value="bZIP_YAP"/>
    <property type="match status" value="1"/>
</dbReference>
<feature type="domain" description="BZIP" evidence="4">
    <location>
        <begin position="116"/>
        <end position="174"/>
    </location>
</feature>
<dbReference type="Proteomes" id="UP000700596">
    <property type="component" value="Unassembled WGS sequence"/>
</dbReference>
<dbReference type="EMBL" id="JAGMWT010000008">
    <property type="protein sequence ID" value="KAH7123908.1"/>
    <property type="molecule type" value="Genomic_DNA"/>
</dbReference>
<dbReference type="SMART" id="SM00338">
    <property type="entry name" value="BRLZ"/>
    <property type="match status" value="1"/>
</dbReference>
<dbReference type="PANTHER" id="PTHR40621">
    <property type="entry name" value="TRANSCRIPTION FACTOR KAPC-RELATED"/>
    <property type="match status" value="1"/>
</dbReference>
<feature type="compositionally biased region" description="Polar residues" evidence="3">
    <location>
        <begin position="231"/>
        <end position="243"/>
    </location>
</feature>
<evidence type="ECO:0000259" key="4">
    <source>
        <dbReference type="PROSITE" id="PS50217"/>
    </source>
</evidence>
<evidence type="ECO:0000256" key="3">
    <source>
        <dbReference type="SAM" id="MobiDB-lite"/>
    </source>
</evidence>
<evidence type="ECO:0000256" key="1">
    <source>
        <dbReference type="ARBA" id="ARBA00004123"/>
    </source>
</evidence>
<feature type="compositionally biased region" description="Basic and acidic residues" evidence="3">
    <location>
        <begin position="89"/>
        <end position="120"/>
    </location>
</feature>
<evidence type="ECO:0000313" key="6">
    <source>
        <dbReference type="Proteomes" id="UP000700596"/>
    </source>
</evidence>
<proteinExistence type="predicted"/>
<gene>
    <name evidence="5" type="ORF">B0J11DRAFT_325026</name>
</gene>
<dbReference type="AlphaFoldDB" id="A0A9P9DRE6"/>
<feature type="compositionally biased region" description="Low complexity" evidence="3">
    <location>
        <begin position="196"/>
        <end position="212"/>
    </location>
</feature>
<dbReference type="InterPro" id="IPR046347">
    <property type="entry name" value="bZIP_sf"/>
</dbReference>
<keyword evidence="2" id="KW-0539">Nucleus</keyword>
<keyword evidence="6" id="KW-1185">Reference proteome</keyword>
<comment type="subcellular location">
    <subcellularLocation>
        <location evidence="1">Nucleus</location>
    </subcellularLocation>
</comment>
<dbReference type="OrthoDB" id="2590011at2759"/>
<dbReference type="PROSITE" id="PS50217">
    <property type="entry name" value="BZIP"/>
    <property type="match status" value="1"/>
</dbReference>
<name>A0A9P9DRE6_9PLEO</name>
<dbReference type="PANTHER" id="PTHR40621:SF6">
    <property type="entry name" value="AP-1-LIKE TRANSCRIPTION FACTOR YAP1-RELATED"/>
    <property type="match status" value="1"/>
</dbReference>
<dbReference type="GO" id="GO:0001228">
    <property type="term" value="F:DNA-binding transcription activator activity, RNA polymerase II-specific"/>
    <property type="evidence" value="ECO:0007669"/>
    <property type="project" value="TreeGrafter"/>
</dbReference>